<proteinExistence type="predicted"/>
<reference evidence="8 9" key="1">
    <citation type="journal article" date="2019" name="Nat. Microbiol.">
        <title>Mediterranean grassland soil C-N compound turnover is dependent on rainfall and depth, and is mediated by genomically divergent microorganisms.</title>
        <authorList>
            <person name="Diamond S."/>
            <person name="Andeer P.F."/>
            <person name="Li Z."/>
            <person name="Crits-Christoph A."/>
            <person name="Burstein D."/>
            <person name="Anantharaman K."/>
            <person name="Lane K.R."/>
            <person name="Thomas B.C."/>
            <person name="Pan C."/>
            <person name="Northen T.R."/>
            <person name="Banfield J.F."/>
        </authorList>
    </citation>
    <scope>NUCLEOTIDE SEQUENCE [LARGE SCALE GENOMIC DNA]</scope>
    <source>
        <strain evidence="8">NP_4</strain>
    </source>
</reference>
<feature type="transmembrane region" description="Helical" evidence="7">
    <location>
        <begin position="39"/>
        <end position="62"/>
    </location>
</feature>
<keyword evidence="4 7" id="KW-1133">Transmembrane helix</keyword>
<keyword evidence="3 7" id="KW-0812">Transmembrane</keyword>
<dbReference type="Proteomes" id="UP000319353">
    <property type="component" value="Unassembled WGS sequence"/>
</dbReference>
<organism evidence="8 9">
    <name type="scientific">Candidatus Segetimicrobium genomatis</name>
    <dbReference type="NCBI Taxonomy" id="2569760"/>
    <lineage>
        <taxon>Bacteria</taxon>
        <taxon>Bacillati</taxon>
        <taxon>Candidatus Sysuimicrobiota</taxon>
        <taxon>Candidatus Sysuimicrobiia</taxon>
        <taxon>Candidatus Sysuimicrobiales</taxon>
        <taxon>Candidatus Segetimicrobiaceae</taxon>
        <taxon>Candidatus Segetimicrobium</taxon>
    </lineage>
</organism>
<protein>
    <submittedName>
        <fullName evidence="8">YjgP/YjgQ family permease</fullName>
    </submittedName>
</protein>
<evidence type="ECO:0000256" key="1">
    <source>
        <dbReference type="ARBA" id="ARBA00004651"/>
    </source>
</evidence>
<sequence length="442" mass="48446">SIPFIIAMTLPMAVLVAVLYTFSRLAADNEITAMQASGISLARVVTPVLGGAAAVAVCALLWNDQLLPRANHRLRTLLVDIQRKKPSFSLKEQVINEVIQGQFFLRAARIDPATNRLKEVTIYDLEDAERRRIIAADSGRMAYTPGGTDLYLTLLHGDIQEVKRAQPDQFNRTFFDVNRIRVAGISNSFVKTEEDPYRGDREMTVCRMEREVAMARLDEARAHHQARWAMSADLHRLAGLVPPPIVPDSASSDPPPGPYCRLWQRVVGWVLPKEADAQTPARRPPPPPAFPTLRPEPVSPLITPSAGFGEETRAKGARQRAATYEVEIQKKLALAAACIVFALIGIPVALRFPRGGAGLVIGTSVVVFAIYYIGLIGGEDLGDRLILSPFLAMWTPNLIFCVVGLVGLWIVRSEGSPARGGDWSDVRELLLGWLRPGKAPSA</sequence>
<dbReference type="GO" id="GO:0015920">
    <property type="term" value="P:lipopolysaccharide transport"/>
    <property type="evidence" value="ECO:0007669"/>
    <property type="project" value="TreeGrafter"/>
</dbReference>
<keyword evidence="2" id="KW-1003">Cell membrane</keyword>
<feature type="non-terminal residue" evidence="8">
    <location>
        <position position="1"/>
    </location>
</feature>
<evidence type="ECO:0000256" key="2">
    <source>
        <dbReference type="ARBA" id="ARBA00022475"/>
    </source>
</evidence>
<dbReference type="InterPro" id="IPR005495">
    <property type="entry name" value="LptG/LptF_permease"/>
</dbReference>
<dbReference type="EMBL" id="VBAL01000166">
    <property type="protein sequence ID" value="TMI98483.1"/>
    <property type="molecule type" value="Genomic_DNA"/>
</dbReference>
<evidence type="ECO:0000256" key="7">
    <source>
        <dbReference type="SAM" id="Phobius"/>
    </source>
</evidence>
<name>A0A537KRU6_9BACT</name>
<dbReference type="PANTHER" id="PTHR33529:SF6">
    <property type="entry name" value="YJGP_YJGQ FAMILY PERMEASE"/>
    <property type="match status" value="1"/>
</dbReference>
<accession>A0A537KRU6</accession>
<evidence type="ECO:0000256" key="3">
    <source>
        <dbReference type="ARBA" id="ARBA00022692"/>
    </source>
</evidence>
<evidence type="ECO:0000256" key="6">
    <source>
        <dbReference type="SAM" id="MobiDB-lite"/>
    </source>
</evidence>
<dbReference type="Pfam" id="PF03739">
    <property type="entry name" value="LptF_LptG"/>
    <property type="match status" value="2"/>
</dbReference>
<keyword evidence="5 7" id="KW-0472">Membrane</keyword>
<dbReference type="AlphaFoldDB" id="A0A537KRU6"/>
<feature type="transmembrane region" description="Helical" evidence="7">
    <location>
        <begin position="332"/>
        <end position="350"/>
    </location>
</feature>
<feature type="transmembrane region" description="Helical" evidence="7">
    <location>
        <begin position="357"/>
        <end position="378"/>
    </location>
</feature>
<comment type="subcellular location">
    <subcellularLocation>
        <location evidence="1">Cell membrane</location>
        <topology evidence="1">Multi-pass membrane protein</topology>
    </subcellularLocation>
</comment>
<feature type="transmembrane region" description="Helical" evidence="7">
    <location>
        <begin position="390"/>
        <end position="411"/>
    </location>
</feature>
<feature type="transmembrane region" description="Helical" evidence="7">
    <location>
        <begin position="6"/>
        <end position="27"/>
    </location>
</feature>
<gene>
    <name evidence="8" type="ORF">E6H01_12335</name>
</gene>
<dbReference type="PANTHER" id="PTHR33529">
    <property type="entry name" value="SLR0882 PROTEIN-RELATED"/>
    <property type="match status" value="1"/>
</dbReference>
<evidence type="ECO:0000256" key="5">
    <source>
        <dbReference type="ARBA" id="ARBA00023136"/>
    </source>
</evidence>
<evidence type="ECO:0000313" key="9">
    <source>
        <dbReference type="Proteomes" id="UP000319353"/>
    </source>
</evidence>
<dbReference type="GO" id="GO:0043190">
    <property type="term" value="C:ATP-binding cassette (ABC) transporter complex"/>
    <property type="evidence" value="ECO:0007669"/>
    <property type="project" value="TreeGrafter"/>
</dbReference>
<evidence type="ECO:0000256" key="4">
    <source>
        <dbReference type="ARBA" id="ARBA00022989"/>
    </source>
</evidence>
<evidence type="ECO:0000313" key="8">
    <source>
        <dbReference type="EMBL" id="TMI98483.1"/>
    </source>
</evidence>
<comment type="caution">
    <text evidence="8">The sequence shown here is derived from an EMBL/GenBank/DDBJ whole genome shotgun (WGS) entry which is preliminary data.</text>
</comment>
<feature type="region of interest" description="Disordered" evidence="6">
    <location>
        <begin position="276"/>
        <end position="296"/>
    </location>
</feature>